<reference evidence="3" key="3">
    <citation type="journal article" date="2022" name="bioRxiv">
        <title>A global pangenome for the wheat fungal pathogen Pyrenophora tritici-repentis and prediction of effector protein structural homology.</title>
        <authorList>
            <person name="Moolhuijzen P."/>
            <person name="See P.T."/>
            <person name="Shi G."/>
            <person name="Powell H.R."/>
            <person name="Cockram J."/>
            <person name="Jorgensen L.N."/>
            <person name="Benslimane H."/>
            <person name="Strelkov S.E."/>
            <person name="Turner J."/>
            <person name="Liu Z."/>
            <person name="Moffat C.S."/>
        </authorList>
    </citation>
    <scope>NUCLEOTIDE SEQUENCE</scope>
    <source>
        <strain evidence="3">86-124</strain>
    </source>
</reference>
<feature type="compositionally biased region" description="Basic and acidic residues" evidence="1">
    <location>
        <begin position="10"/>
        <end position="21"/>
    </location>
</feature>
<sequence>MDVGGVARRGQKERSAKHEAPQKPTMITAGLCRVSGYNEHKPAQMQARRVQRVQKSPKAQEAQFAANAGDGRASNF</sequence>
<proteinExistence type="predicted"/>
<protein>
    <submittedName>
        <fullName evidence="3">Uncharacterized protein</fullName>
    </submittedName>
</protein>
<evidence type="ECO:0000313" key="3">
    <source>
        <dbReference type="EMBL" id="KAI1512488.1"/>
    </source>
</evidence>
<gene>
    <name evidence="3" type="ORF">Ptr86124_008454</name>
    <name evidence="2" type="ORF">PtrM4_048520</name>
</gene>
<keyword evidence="4" id="KW-1185">Reference proteome</keyword>
<dbReference type="EMBL" id="NRDI02000011">
    <property type="protein sequence ID" value="KAI1512488.1"/>
    <property type="molecule type" value="Genomic_DNA"/>
</dbReference>
<accession>A0A2W1EVT8</accession>
<evidence type="ECO:0000313" key="2">
    <source>
        <dbReference type="EMBL" id="KAF7565418.1"/>
    </source>
</evidence>
<feature type="region of interest" description="Disordered" evidence="1">
    <location>
        <begin position="1"/>
        <end position="27"/>
    </location>
</feature>
<dbReference type="AlphaFoldDB" id="A0A2W1EVT8"/>
<evidence type="ECO:0000256" key="1">
    <source>
        <dbReference type="SAM" id="MobiDB-lite"/>
    </source>
</evidence>
<dbReference type="Proteomes" id="UP000249757">
    <property type="component" value="Unassembled WGS sequence"/>
</dbReference>
<name>A0A2W1EVT8_9PLEO</name>
<dbReference type="Proteomes" id="UP000245464">
    <property type="component" value="Chromosome 10"/>
</dbReference>
<reference evidence="4" key="4">
    <citation type="journal article" date="2022" name="Microb. Genom.">
        <title>A global pangenome for the wheat fungal pathogen Pyrenophora tritici-repentis and prediction of effector protein structural homology.</title>
        <authorList>
            <person name="Moolhuijzen P.M."/>
            <person name="See P.T."/>
            <person name="Shi G."/>
            <person name="Powell H.R."/>
            <person name="Cockram J."/>
            <person name="Jorgensen L.N."/>
            <person name="Benslimane H."/>
            <person name="Strelkov S.E."/>
            <person name="Turner J."/>
            <person name="Liu Z."/>
            <person name="Moffat C.S."/>
        </authorList>
    </citation>
    <scope>NUCLEOTIDE SEQUENCE [LARGE SCALE GENOMIC DNA]</scope>
</reference>
<organism evidence="3 4">
    <name type="scientific">Pyrenophora tritici-repentis</name>
    <dbReference type="NCBI Taxonomy" id="45151"/>
    <lineage>
        <taxon>Eukaryota</taxon>
        <taxon>Fungi</taxon>
        <taxon>Dikarya</taxon>
        <taxon>Ascomycota</taxon>
        <taxon>Pezizomycotina</taxon>
        <taxon>Dothideomycetes</taxon>
        <taxon>Pleosporomycetidae</taxon>
        <taxon>Pleosporales</taxon>
        <taxon>Pleosporineae</taxon>
        <taxon>Pleosporaceae</taxon>
        <taxon>Pyrenophora</taxon>
    </lineage>
</organism>
<feature type="region of interest" description="Disordered" evidence="1">
    <location>
        <begin position="41"/>
        <end position="76"/>
    </location>
</feature>
<evidence type="ECO:0000313" key="4">
    <source>
        <dbReference type="Proteomes" id="UP000249757"/>
    </source>
</evidence>
<reference evidence="2" key="1">
    <citation type="journal article" date="2018" name="BMC Genomics">
        <title>Comparative genomics of the wheat fungal pathogen Pyrenophora tritici-repentis reveals chromosomal variations and genome plasticity.</title>
        <authorList>
            <person name="Moolhuijzen P."/>
            <person name="See P.T."/>
            <person name="Hane J.K."/>
            <person name="Shi G."/>
            <person name="Liu Z."/>
            <person name="Oliver R.P."/>
            <person name="Moffat C.S."/>
        </authorList>
    </citation>
    <scope>NUCLEOTIDE SEQUENCE [LARGE SCALE GENOMIC DNA]</scope>
    <source>
        <strain evidence="2">M4</strain>
    </source>
</reference>
<comment type="caution">
    <text evidence="3">The sequence shown here is derived from an EMBL/GenBank/DDBJ whole genome shotgun (WGS) entry which is preliminary data.</text>
</comment>
<dbReference type="EMBL" id="NQIK02000010">
    <property type="protein sequence ID" value="KAF7565418.1"/>
    <property type="molecule type" value="Genomic_DNA"/>
</dbReference>
<reference evidence="3" key="2">
    <citation type="submission" date="2021-05" db="EMBL/GenBank/DDBJ databases">
        <authorList>
            <person name="Moolhuijzen P.M."/>
            <person name="Moffat C.S."/>
        </authorList>
    </citation>
    <scope>NUCLEOTIDE SEQUENCE</scope>
    <source>
        <strain evidence="3">86-124</strain>
    </source>
</reference>